<comment type="caution">
    <text evidence="2">The sequence shown here is derived from an EMBL/GenBank/DDBJ whole genome shotgun (WGS) entry which is preliminary data.</text>
</comment>
<keyword evidence="3" id="KW-1185">Reference proteome</keyword>
<dbReference type="RefSeq" id="WP_066315340.1">
    <property type="nucleotide sequence ID" value="NZ_LQRT01000024.1"/>
</dbReference>
<accession>A0A162ZA41</accession>
<dbReference type="GO" id="GO:0007165">
    <property type="term" value="P:signal transduction"/>
    <property type="evidence" value="ECO:0007669"/>
    <property type="project" value="InterPro"/>
</dbReference>
<name>A0A162ZA41_9FLAO</name>
<proteinExistence type="predicted"/>
<dbReference type="OrthoDB" id="122965at2"/>
<dbReference type="InterPro" id="IPR035897">
    <property type="entry name" value="Toll_tir_struct_dom_sf"/>
</dbReference>
<protein>
    <recommendedName>
        <fullName evidence="1">TIR domain-containing protein</fullName>
    </recommendedName>
</protein>
<dbReference type="AlphaFoldDB" id="A0A162ZA41"/>
<dbReference type="Pfam" id="PF13676">
    <property type="entry name" value="TIR_2"/>
    <property type="match status" value="1"/>
</dbReference>
<evidence type="ECO:0000313" key="2">
    <source>
        <dbReference type="EMBL" id="KZS39660.1"/>
    </source>
</evidence>
<evidence type="ECO:0000259" key="1">
    <source>
        <dbReference type="Pfam" id="PF13676"/>
    </source>
</evidence>
<dbReference type="InterPro" id="IPR000157">
    <property type="entry name" value="TIR_dom"/>
</dbReference>
<feature type="domain" description="TIR" evidence="1">
    <location>
        <begin position="3"/>
        <end position="114"/>
    </location>
</feature>
<sequence>MKIFISWSGKLSNEFSTILGDWLNCILPNIPTFISSSSLSPGDRWSDKLAKELEQCNAGIICLTNENLMSPWINFEAGALSKHINNSMVIPLLINIKDSEISKSPLSQFQTLTIDKSGLKKLLIKLFDSLDLPNNKIDIIFDKWWDDLEVKLNSLNFPDKRKSDNEKYENLLLNYNDVNEGLKIRVNQIEKILSNLTEQNNESIDSNLFDHHHLNILSGLWESPITKSSYYGFFIDDKFHMPYLYEDNENFLAHFYNIKITKKRIYGEFKWLNSHYINGYFFLDIISNDILKGGWVYSNDTIVLKNSPNREKTELILNKVNTVEVPSWVTSYKKQLKQI</sequence>
<reference evidence="2 3" key="1">
    <citation type="submission" date="2016-01" db="EMBL/GenBank/DDBJ databases">
        <title>The draft genome sequence of Aquimarina sp. RZW4-3-2.</title>
        <authorList>
            <person name="Wang Y."/>
        </authorList>
    </citation>
    <scope>NUCLEOTIDE SEQUENCE [LARGE SCALE GENOMIC DNA]</scope>
    <source>
        <strain evidence="2 3">RZW4-3-2</strain>
    </source>
</reference>
<dbReference type="Gene3D" id="3.40.50.10140">
    <property type="entry name" value="Toll/interleukin-1 receptor homology (TIR) domain"/>
    <property type="match status" value="1"/>
</dbReference>
<organism evidence="2 3">
    <name type="scientific">Aquimarina aggregata</name>
    <dbReference type="NCBI Taxonomy" id="1642818"/>
    <lineage>
        <taxon>Bacteria</taxon>
        <taxon>Pseudomonadati</taxon>
        <taxon>Bacteroidota</taxon>
        <taxon>Flavobacteriia</taxon>
        <taxon>Flavobacteriales</taxon>
        <taxon>Flavobacteriaceae</taxon>
        <taxon>Aquimarina</taxon>
    </lineage>
</organism>
<dbReference type="SUPFAM" id="SSF52200">
    <property type="entry name" value="Toll/Interleukin receptor TIR domain"/>
    <property type="match status" value="1"/>
</dbReference>
<dbReference type="EMBL" id="LQRT01000024">
    <property type="protein sequence ID" value="KZS39660.1"/>
    <property type="molecule type" value="Genomic_DNA"/>
</dbReference>
<evidence type="ECO:0000313" key="3">
    <source>
        <dbReference type="Proteomes" id="UP000076715"/>
    </source>
</evidence>
<gene>
    <name evidence="2" type="ORF">AWE51_08390</name>
</gene>
<dbReference type="Proteomes" id="UP000076715">
    <property type="component" value="Unassembled WGS sequence"/>
</dbReference>